<dbReference type="Proteomes" id="UP001152795">
    <property type="component" value="Unassembled WGS sequence"/>
</dbReference>
<dbReference type="SUPFAM" id="SSF49265">
    <property type="entry name" value="Fibronectin type III"/>
    <property type="match status" value="1"/>
</dbReference>
<accession>A0A6S7K6B3</accession>
<evidence type="ECO:0000313" key="2">
    <source>
        <dbReference type="Proteomes" id="UP001152795"/>
    </source>
</evidence>
<dbReference type="AlphaFoldDB" id="A0A6S7K6B3"/>
<dbReference type="EMBL" id="CACRXK020027726">
    <property type="protein sequence ID" value="CAB4041076.1"/>
    <property type="molecule type" value="Genomic_DNA"/>
</dbReference>
<dbReference type="InterPro" id="IPR036116">
    <property type="entry name" value="FN3_sf"/>
</dbReference>
<dbReference type="Gene3D" id="2.60.40.10">
    <property type="entry name" value="Immunoglobulins"/>
    <property type="match status" value="1"/>
</dbReference>
<sequence>MTATYGIISLVAVVICTNFQDGLTNTRAEVESKLICTSKWQKLKLNSKSMVTHLSSKQNFSSFWRENEQDFKAQTAKRLFQAVIYPYNFTKDVSCYGTVANYAGSIATWVNNVSVNITLPEVGSELLGLRLIPLSGYTRRLEFYVRPTTNIGEVSYSLSYCYVNKYDPGLAENYSCPVFRSVIFSCSLRESNVYGIPNSSGLICQAFTTDYINYYADYKFYIQSTTGDGSNSVSTDFRISTKQSVDGPISHYADQGYFTVVLMGAKPRYLIIAAIEQKVVLNWENTKFTIFHEYQIDYTCSNGANSSKTYEEASASIHDANFAPYILCEFCLTNLVSAGSLRSEPLCNSTRFPEKSPSMPPTITCDFKTCGTTSYANDTRTVTVNCELPKENTRNGLLTSLVINYWNQSNTDPFRKDFPINLTSCQVTVKGLHKRHNYFAQMSVCNSQGCSSLSETVLIAKAVHPPSGNQNGKKLYWLGFLAVLPVSIIIVGFVYYYSPRTTKPKPSKSFPNIGEPNVNIYEGLEVSNDYDKLPNGNELGKI</sequence>
<dbReference type="PROSITE" id="PS50853">
    <property type="entry name" value="FN3"/>
    <property type="match status" value="1"/>
</dbReference>
<keyword evidence="2" id="KW-1185">Reference proteome</keyword>
<evidence type="ECO:0000313" key="1">
    <source>
        <dbReference type="EMBL" id="CAB4041076.1"/>
    </source>
</evidence>
<name>A0A6S7K6B3_PARCT</name>
<comment type="caution">
    <text evidence="1">The sequence shown here is derived from an EMBL/GenBank/DDBJ whole genome shotgun (WGS) entry which is preliminary data.</text>
</comment>
<protein>
    <submittedName>
        <fullName evidence="1">Uncharacterized protein LOC110045018</fullName>
    </submittedName>
</protein>
<dbReference type="InterPro" id="IPR003961">
    <property type="entry name" value="FN3_dom"/>
</dbReference>
<dbReference type="OrthoDB" id="5989334at2759"/>
<gene>
    <name evidence="1" type="ORF">PACLA_8A011271</name>
</gene>
<dbReference type="InterPro" id="IPR013783">
    <property type="entry name" value="Ig-like_fold"/>
</dbReference>
<reference evidence="1" key="1">
    <citation type="submission" date="2020-04" db="EMBL/GenBank/DDBJ databases">
        <authorList>
            <person name="Alioto T."/>
            <person name="Alioto T."/>
            <person name="Gomez Garrido J."/>
        </authorList>
    </citation>
    <scope>NUCLEOTIDE SEQUENCE</scope>
    <source>
        <strain evidence="1">A484AB</strain>
    </source>
</reference>
<organism evidence="1 2">
    <name type="scientific">Paramuricea clavata</name>
    <name type="common">Red gorgonian</name>
    <name type="synonym">Violescent sea-whip</name>
    <dbReference type="NCBI Taxonomy" id="317549"/>
    <lineage>
        <taxon>Eukaryota</taxon>
        <taxon>Metazoa</taxon>
        <taxon>Cnidaria</taxon>
        <taxon>Anthozoa</taxon>
        <taxon>Octocorallia</taxon>
        <taxon>Malacalcyonacea</taxon>
        <taxon>Plexauridae</taxon>
        <taxon>Paramuricea</taxon>
    </lineage>
</organism>
<proteinExistence type="predicted"/>